<dbReference type="RefSeq" id="WP_345173351.1">
    <property type="nucleotide sequence ID" value="NZ_BAABFQ010000005.1"/>
</dbReference>
<name>A0ABW0N5L4_9ACTN</name>
<keyword evidence="4" id="KW-1185">Reference proteome</keyword>
<dbReference type="Gene3D" id="3.40.50.300">
    <property type="entry name" value="P-loop containing nucleotide triphosphate hydrolases"/>
    <property type="match status" value="1"/>
</dbReference>
<reference evidence="4" key="1">
    <citation type="journal article" date="2019" name="Int. J. Syst. Evol. Microbiol.">
        <title>The Global Catalogue of Microorganisms (GCM) 10K type strain sequencing project: providing services to taxonomists for standard genome sequencing and annotation.</title>
        <authorList>
            <consortium name="The Broad Institute Genomics Platform"/>
            <consortium name="The Broad Institute Genome Sequencing Center for Infectious Disease"/>
            <person name="Wu L."/>
            <person name="Ma J."/>
        </authorList>
    </citation>
    <scope>NUCLEOTIDE SEQUENCE [LARGE SCALE GENOMIC DNA]</scope>
    <source>
        <strain evidence="4">KACC 13778</strain>
    </source>
</reference>
<dbReference type="GO" id="GO:0016301">
    <property type="term" value="F:kinase activity"/>
    <property type="evidence" value="ECO:0007669"/>
    <property type="project" value="UniProtKB-KW"/>
</dbReference>
<dbReference type="Pfam" id="PF03976">
    <property type="entry name" value="PPK2"/>
    <property type="match status" value="1"/>
</dbReference>
<dbReference type="SUPFAM" id="SSF52540">
    <property type="entry name" value="P-loop containing nucleoside triphosphate hydrolases"/>
    <property type="match status" value="1"/>
</dbReference>
<comment type="caution">
    <text evidence="3">The sequence shown here is derived from an EMBL/GenBank/DDBJ whole genome shotgun (WGS) entry which is preliminary data.</text>
</comment>
<dbReference type="InterPro" id="IPR027417">
    <property type="entry name" value="P-loop_NTPase"/>
</dbReference>
<organism evidence="3 4">
    <name type="scientific">Nocardioides caricicola</name>
    <dbReference type="NCBI Taxonomy" id="634770"/>
    <lineage>
        <taxon>Bacteria</taxon>
        <taxon>Bacillati</taxon>
        <taxon>Actinomycetota</taxon>
        <taxon>Actinomycetes</taxon>
        <taxon>Propionibacteriales</taxon>
        <taxon>Nocardioidaceae</taxon>
        <taxon>Nocardioides</taxon>
    </lineage>
</organism>
<feature type="coiled-coil region" evidence="1">
    <location>
        <begin position="294"/>
        <end position="364"/>
    </location>
</feature>
<dbReference type="PANTHER" id="PTHR34383">
    <property type="entry name" value="POLYPHOSPHATE:AMP PHOSPHOTRANSFERASE-RELATED"/>
    <property type="match status" value="1"/>
</dbReference>
<evidence type="ECO:0000256" key="1">
    <source>
        <dbReference type="SAM" id="Coils"/>
    </source>
</evidence>
<evidence type="ECO:0000259" key="2">
    <source>
        <dbReference type="Pfam" id="PF03976"/>
    </source>
</evidence>
<gene>
    <name evidence="3" type="ORF">ACFPKY_19525</name>
</gene>
<keyword evidence="3" id="KW-0808">Transferase</keyword>
<dbReference type="InterPro" id="IPR022488">
    <property type="entry name" value="PPK2-related"/>
</dbReference>
<keyword evidence="3" id="KW-0418">Kinase</keyword>
<proteinExistence type="predicted"/>
<dbReference type="EMBL" id="JBHSMD010000006">
    <property type="protein sequence ID" value="MFC5495311.1"/>
    <property type="molecule type" value="Genomic_DNA"/>
</dbReference>
<dbReference type="PANTHER" id="PTHR34383:SF3">
    <property type="entry name" value="POLYPHOSPHATE:AMP PHOSPHOTRANSFERASE"/>
    <property type="match status" value="1"/>
</dbReference>
<accession>A0ABW0N5L4</accession>
<evidence type="ECO:0000313" key="3">
    <source>
        <dbReference type="EMBL" id="MFC5495311.1"/>
    </source>
</evidence>
<keyword evidence="1" id="KW-0175">Coiled coil</keyword>
<sequence>MAKNHGWRDDPRELLRAGEDFDLEGMDRGAKPGWKAGKKAAGRFCHERGDLLSELQERLFAEGRAGGKRSLLVVVQGLDTAGKGGVARHVMSKVDPQGVALRSFGAPTDEEKKHHFLWRIKKALPGPGLIGVFDRSHYEDVLVARVDELVPRKTWEQRYDEINAFEADLVASGTTVLKLGLMVSHDEQGLRLMKRLDRPDKHWKYSKNDVPTRAQWDDYQAAYGDVFRRTSTEEAPWYVVPADHKWYARLAITEILTQTLIDMDPEWPQVRWDPEVQRRKLAATMSTAALRASLKETERQVKKAVKADREVQEEAARAREEVAGSDPIAAAEAEAREAEAVASAATAMLDLKRTRRQKAELLEERS</sequence>
<feature type="domain" description="Polyphosphate kinase-2-related" evidence="2">
    <location>
        <begin position="52"/>
        <end position="264"/>
    </location>
</feature>
<protein>
    <submittedName>
        <fullName evidence="3">PPK2 family polyphosphate kinase</fullName>
    </submittedName>
</protein>
<dbReference type="NCBIfam" id="TIGR03709">
    <property type="entry name" value="PPK2_rel_1"/>
    <property type="match status" value="1"/>
</dbReference>
<dbReference type="InterPro" id="IPR022300">
    <property type="entry name" value="PPK2-rel_1"/>
</dbReference>
<evidence type="ECO:0000313" key="4">
    <source>
        <dbReference type="Proteomes" id="UP001595956"/>
    </source>
</evidence>
<dbReference type="Proteomes" id="UP001595956">
    <property type="component" value="Unassembled WGS sequence"/>
</dbReference>